<evidence type="ECO:0000256" key="1">
    <source>
        <dbReference type="SAM" id="MobiDB-lite"/>
    </source>
</evidence>
<feature type="compositionally biased region" description="Basic and acidic residues" evidence="1">
    <location>
        <begin position="75"/>
        <end position="93"/>
    </location>
</feature>
<reference evidence="3" key="1">
    <citation type="journal article" date="2014" name="Nat. Genet.">
        <title>Genome of the human hookworm Necator americanus.</title>
        <authorList>
            <person name="Tang Y.T."/>
            <person name="Gao X."/>
            <person name="Rosa B.A."/>
            <person name="Abubucker S."/>
            <person name="Hallsworth-Pepin K."/>
            <person name="Martin J."/>
            <person name="Tyagi R."/>
            <person name="Heizer E."/>
            <person name="Zhang X."/>
            <person name="Bhonagiri-Palsikar V."/>
            <person name="Minx P."/>
            <person name="Warren W.C."/>
            <person name="Wang Q."/>
            <person name="Zhan B."/>
            <person name="Hotez P.J."/>
            <person name="Sternberg P.W."/>
            <person name="Dougall A."/>
            <person name="Gaze S.T."/>
            <person name="Mulvenna J."/>
            <person name="Sotillo J."/>
            <person name="Ranganathan S."/>
            <person name="Rabelo E.M."/>
            <person name="Wilson R.K."/>
            <person name="Felgner P.L."/>
            <person name="Bethony J."/>
            <person name="Hawdon J.M."/>
            <person name="Gasser R.B."/>
            <person name="Loukas A."/>
            <person name="Mitreva M."/>
        </authorList>
    </citation>
    <scope>NUCLEOTIDE SEQUENCE [LARGE SCALE GENOMIC DNA]</scope>
</reference>
<name>W2ST93_NECAM</name>
<dbReference type="KEGG" id="nai:NECAME_19118"/>
<feature type="region of interest" description="Disordered" evidence="1">
    <location>
        <begin position="75"/>
        <end position="140"/>
    </location>
</feature>
<dbReference type="STRING" id="51031.W2ST93"/>
<dbReference type="EMBL" id="KI666411">
    <property type="protein sequence ID" value="ETN71912.1"/>
    <property type="molecule type" value="Genomic_DNA"/>
</dbReference>
<dbReference type="AlphaFoldDB" id="W2ST93"/>
<protein>
    <submittedName>
        <fullName evidence="2">Uncharacterized protein</fullName>
    </submittedName>
</protein>
<gene>
    <name evidence="2" type="ORF">NECAME_19118</name>
</gene>
<dbReference type="Proteomes" id="UP000053676">
    <property type="component" value="Unassembled WGS sequence"/>
</dbReference>
<keyword evidence="3" id="KW-1185">Reference proteome</keyword>
<feature type="compositionally biased region" description="Polar residues" evidence="1">
    <location>
        <begin position="285"/>
        <end position="298"/>
    </location>
</feature>
<proteinExistence type="predicted"/>
<feature type="region of interest" description="Disordered" evidence="1">
    <location>
        <begin position="285"/>
        <end position="322"/>
    </location>
</feature>
<organism evidence="2 3">
    <name type="scientific">Necator americanus</name>
    <name type="common">Human hookworm</name>
    <dbReference type="NCBI Taxonomy" id="51031"/>
    <lineage>
        <taxon>Eukaryota</taxon>
        <taxon>Metazoa</taxon>
        <taxon>Ecdysozoa</taxon>
        <taxon>Nematoda</taxon>
        <taxon>Chromadorea</taxon>
        <taxon>Rhabditida</taxon>
        <taxon>Rhabditina</taxon>
        <taxon>Rhabditomorpha</taxon>
        <taxon>Strongyloidea</taxon>
        <taxon>Ancylostomatidae</taxon>
        <taxon>Bunostominae</taxon>
        <taxon>Necator</taxon>
    </lineage>
</organism>
<evidence type="ECO:0000313" key="3">
    <source>
        <dbReference type="Proteomes" id="UP000053676"/>
    </source>
</evidence>
<dbReference type="OrthoDB" id="5828491at2759"/>
<feature type="compositionally biased region" description="Basic and acidic residues" evidence="1">
    <location>
        <begin position="299"/>
        <end position="310"/>
    </location>
</feature>
<accession>W2ST93</accession>
<sequence length="357" mass="38875">MQESSTDILTQEELDHIAYIQRLAEESSSGITVPDTPTHTMQQSSSAMIEPEKHMGVTDTAKNLFARIFTEKYSTKPTQAERDHTAHTQRLAEESSPGITVPAQPPFSQLISSRENENELEEESEATSGADHLSASDLSLPEDINSSYDSLYAMQQCKDGSKSALPTFYNPGRITNQFETSSEVLMDTNLSVQLYETGQMEVTSEETEGILPGTSALILHETPFNEFAPETSVGLPSTANNVGIGIPKKEANTELTQGELDHTAYMQRLAEKALFGIAEPAMPTHTVSGSSFEATTLEKTSKSAEGDRAMLTKQPGSESLTQEELDHIAHIQRLAEESLFGTGAPVLSTTKHRDSFG</sequence>
<feature type="non-terminal residue" evidence="2">
    <location>
        <position position="357"/>
    </location>
</feature>
<evidence type="ECO:0000313" key="2">
    <source>
        <dbReference type="EMBL" id="ETN71912.1"/>
    </source>
</evidence>